<organism evidence="1 2">
    <name type="scientific">Parvularcula bermudensis (strain ATCC BAA-594 / HTCC2503 / KCTC 12087)</name>
    <dbReference type="NCBI Taxonomy" id="314260"/>
    <lineage>
        <taxon>Bacteria</taxon>
        <taxon>Pseudomonadati</taxon>
        <taxon>Pseudomonadota</taxon>
        <taxon>Alphaproteobacteria</taxon>
        <taxon>Parvularculales</taxon>
        <taxon>Parvularculaceae</taxon>
        <taxon>Parvularcula</taxon>
    </lineage>
</organism>
<dbReference type="KEGG" id="pbr:PB2503_12099"/>
<evidence type="ECO:0000313" key="2">
    <source>
        <dbReference type="Proteomes" id="UP000001302"/>
    </source>
</evidence>
<protein>
    <submittedName>
        <fullName evidence="1">Uncharacterized protein</fullName>
    </submittedName>
</protein>
<name>E0TEJ0_PARBH</name>
<reference evidence="2" key="1">
    <citation type="submission" date="2010-08" db="EMBL/GenBank/DDBJ databases">
        <title>Genome sequence of Parvularcula bermudensis HTCC2503.</title>
        <authorList>
            <person name="Kang D.-M."/>
            <person name="Oh H.-M."/>
            <person name="Cho J.-C."/>
        </authorList>
    </citation>
    <scope>NUCLEOTIDE SEQUENCE [LARGE SCALE GENOMIC DNA]</scope>
    <source>
        <strain evidence="2">ATCC BAA-594 / HTCC2503 / KCTC 12087</strain>
    </source>
</reference>
<evidence type="ECO:0000313" key="1">
    <source>
        <dbReference type="EMBL" id="ADM10462.1"/>
    </source>
</evidence>
<dbReference type="HOGENOM" id="CLU_3416926_0_0_5"/>
<accession>E0TEJ0</accession>
<reference evidence="1 2" key="2">
    <citation type="journal article" date="2011" name="J. Bacteriol.">
        <title>Complete genome sequence of strain HTCC2503T of Parvularcula bermudensis, the type species of the order "Parvularculales" in the class Alphaproteobacteria.</title>
        <authorList>
            <person name="Oh H.M."/>
            <person name="Kang I."/>
            <person name="Vergin K.L."/>
            <person name="Kang D."/>
            <person name="Rhee K.H."/>
            <person name="Giovannoni S.J."/>
            <person name="Cho J.C."/>
        </authorList>
    </citation>
    <scope>NUCLEOTIDE SEQUENCE [LARGE SCALE GENOMIC DNA]</scope>
    <source>
        <strain evidence="2">ATCC BAA-594 / HTCC2503 / KCTC 12087</strain>
    </source>
</reference>
<keyword evidence="2" id="KW-1185">Reference proteome</keyword>
<dbReference type="Proteomes" id="UP000001302">
    <property type="component" value="Chromosome"/>
</dbReference>
<dbReference type="AlphaFoldDB" id="E0TEJ0"/>
<proteinExistence type="predicted"/>
<sequence length="26" mass="2904">MTALIVIGLFVLLFAGLNLIEKGRWD</sequence>
<dbReference type="STRING" id="314260.PB2503_12099"/>
<gene>
    <name evidence="1" type="ordered locus">PB2503_12099</name>
</gene>
<dbReference type="EMBL" id="CP002156">
    <property type="protein sequence ID" value="ADM10462.1"/>
    <property type="molecule type" value="Genomic_DNA"/>
</dbReference>